<evidence type="ECO:0000259" key="3">
    <source>
        <dbReference type="PROSITE" id="PS51766"/>
    </source>
</evidence>
<dbReference type="Proteomes" id="UP000010420">
    <property type="component" value="Unassembled WGS sequence"/>
</dbReference>
<dbReference type="HOGENOM" id="CLU_248312_0_0_9"/>
<feature type="domain" description="VWFA" evidence="2">
    <location>
        <begin position="427"/>
        <end position="650"/>
    </location>
</feature>
<dbReference type="InterPro" id="IPR049319">
    <property type="entry name" value="GBS104-like_Ig"/>
</dbReference>
<accession>L1QQ77</accession>
<feature type="domain" description="Dockerin" evidence="3">
    <location>
        <begin position="1439"/>
        <end position="1499"/>
    </location>
</feature>
<organism evidence="4 5">
    <name type="scientific">Clostridium celatum DSM 1785</name>
    <dbReference type="NCBI Taxonomy" id="545697"/>
    <lineage>
        <taxon>Bacteria</taxon>
        <taxon>Bacillati</taxon>
        <taxon>Bacillota</taxon>
        <taxon>Clostridia</taxon>
        <taxon>Eubacteriales</taxon>
        <taxon>Clostridiaceae</taxon>
        <taxon>Clostridium</taxon>
    </lineage>
</organism>
<dbReference type="InterPro" id="IPR002035">
    <property type="entry name" value="VWF_A"/>
</dbReference>
<name>L1QQ77_9CLOT</name>
<reference evidence="4 5" key="1">
    <citation type="submission" date="2012-05" db="EMBL/GenBank/DDBJ databases">
        <authorList>
            <person name="Weinstock G."/>
            <person name="Sodergren E."/>
            <person name="Lobos E.A."/>
            <person name="Fulton L."/>
            <person name="Fulton R."/>
            <person name="Courtney L."/>
            <person name="Fronick C."/>
            <person name="O'Laughlin M."/>
            <person name="Godfrey J."/>
            <person name="Wilson R.M."/>
            <person name="Miner T."/>
            <person name="Farmer C."/>
            <person name="Delehaunty K."/>
            <person name="Cordes M."/>
            <person name="Minx P."/>
            <person name="Tomlinson C."/>
            <person name="Chen J."/>
            <person name="Wollam A."/>
            <person name="Pepin K.H."/>
            <person name="Bhonagiri V."/>
            <person name="Zhang X."/>
            <person name="Suruliraj S."/>
            <person name="Warren W."/>
            <person name="Mitreva M."/>
            <person name="Mardis E.R."/>
            <person name="Wilson R.K."/>
        </authorList>
    </citation>
    <scope>NUCLEOTIDE SEQUENCE [LARGE SCALE GENOMIC DNA]</scope>
    <source>
        <strain evidence="4 5">DSM 1785</strain>
    </source>
</reference>
<dbReference type="InterPro" id="IPR018247">
    <property type="entry name" value="EF_Hand_1_Ca_BS"/>
</dbReference>
<dbReference type="GO" id="GO:0000272">
    <property type="term" value="P:polysaccharide catabolic process"/>
    <property type="evidence" value="ECO:0007669"/>
    <property type="project" value="InterPro"/>
</dbReference>
<comment type="caution">
    <text evidence="4">The sequence shown here is derived from an EMBL/GenBank/DDBJ whole genome shotgun (WGS) entry which is preliminary data.</text>
</comment>
<dbReference type="OrthoDB" id="1656124at2"/>
<protein>
    <submittedName>
        <fullName evidence="4">von Willebrand factor type A domain protein</fullName>
    </submittedName>
</protein>
<evidence type="ECO:0000313" key="5">
    <source>
        <dbReference type="Proteomes" id="UP000010420"/>
    </source>
</evidence>
<dbReference type="PROSITE" id="PS51766">
    <property type="entry name" value="DOCKERIN"/>
    <property type="match status" value="1"/>
</dbReference>
<feature type="signal peptide" evidence="1">
    <location>
        <begin position="1"/>
        <end position="28"/>
    </location>
</feature>
<dbReference type="STRING" id="545697.HMPREF0216_00009"/>
<gene>
    <name evidence="4" type="ORF">HMPREF0216_00009</name>
</gene>
<keyword evidence="5" id="KW-1185">Reference proteome</keyword>
<dbReference type="Pfam" id="PF21426">
    <property type="entry name" value="GBS104-like_Ig"/>
    <property type="match status" value="1"/>
</dbReference>
<dbReference type="eggNOG" id="COG2304">
    <property type="taxonomic scope" value="Bacteria"/>
</dbReference>
<dbReference type="InterPro" id="IPR036465">
    <property type="entry name" value="vWFA_dom_sf"/>
</dbReference>
<dbReference type="PROSITE" id="PS50234">
    <property type="entry name" value="VWFA"/>
    <property type="match status" value="1"/>
</dbReference>
<dbReference type="PATRIC" id="fig|545697.3.peg.9"/>
<evidence type="ECO:0000256" key="1">
    <source>
        <dbReference type="SAM" id="SignalP"/>
    </source>
</evidence>
<sequence>MKKSTKKLLAMVMSAMMVTGFLPSNVLAEEKDGNEKANVQELTYEKTNEVKVGEKYVIVYDNKTALSNNENKVVGKSVEVTDEAISNVDSSMIWTVDEENHLLSEAGKYLDSELNLVDENGVIVKFGENNISYAVEGENETTTNYLSYNEEKWLFDSNANEAITYYEVKVSEVNNDEATTNTTEGVEEEVVADSDNVATEDSEEVAEDTTEEVATTLTEEGISTLAETTTTYEYVLDTDGVDSGAEYLIVAADSANALTNNDGKIASTVVTVSENKVTNANGASLWTFTSSNNGYTVKNGNYYLRLKSGWNSYNINLSSRNNYRTLNVSNNNGNYTISYEDYYLSYSSSKGFTASDSSSTVRLYKKVVAADDKLYPDDTTNGGDYPQYPNEGSVKINKGATSTDFNGTGVAKVELGVTGVPVKKGVDVVLLFDVSTSMKDPVSANDSTTKLKAAKDAATQFVDILLGDNDDGTKSNNRLALVTFAGWENEAGNEVLYGLKNAEAKNSIKSTINSITNTYSGTDYDYAFEKANEILATADSNRETYVVFMTDGAPSEYTGTNGTRYVWSSSNTSNLVNGANNNLLKGAEDAKTSGAKVYSIGFGLTNATSNNNNGFTPNEAKAILNKISSGTNYYVSADSQTEINTAFSNIAMQIRKAGTNAVVTDKLGASFNLQTTNTIPNNNGEGGTKPLGFDPTIEVLEYDLYTKVDYNNGTCTFDQIGSRKSTTPTIVEKVTFNADGTVSSTLKDGNIKDSNGNIVAEKFTYNISDETFTWTIGDITQKEITLNYYVYLEGSMEGDCSDGLYDTNEYAKLNYTNYLGNDSNKTFEKPKMPWGAAQVTYEFYLVNEKGEPVNAQGIVIPFEYRVKVSDPRSLKFNWNNGTTVTGEVVAKDLVPAGYDLHIDDAAYTVHAVSSGTGSYEIIGTLPEGQVQSTKLISGSYDAQFTHSAVAFGVVYSAKLIPDTIVLDYGKSVNIDVIKNDLTQNAKLYSIANKNETNLDDVVLGSGQTASGKFNTTTVTNNNGRAEIVDGIVKYTPTKMMDSIDKFYYSAEVATIAQDGSETKFYQYQELTVIPATTVYYEDNFAQNEKNGGGIAFSGAWTTVTDEATNTSNTNQDNGTVFIDGHPYGYDSSYTGDNKFSGGTSHVVVGTKNADTTASFTFKGTGFDLISRTDTNSTSIIIQVRDLDNNKLVSSKKLNNYYASGILYQIPVHKVTDLPYGNYEVKIIVGQSMEAATFYLDAIRIYNPLGLSNEDNKDFDEANKQYAADKEANAVIQEVRNMLIKANDFDVNSTNPGVVFVDKNSSAGIEEYKNVGPNNEVYLAKGQSIAFNIPYNADLETVQVGMKAPNGETNVKVGGTTTSAAKDITIKTATDMYYDITGTLTLSGDKYIVVITNNTDNIISITNLKMTFSKKQTSTIEITSDEDTLEVAKILTEGRVNGMSEDVNNDGVVDIVDLAIVAKNYNSRVVIGEEDNIYKSDIIFDGVIDLFDLTTLSKKL</sequence>
<dbReference type="SUPFAM" id="SSF53300">
    <property type="entry name" value="vWA-like"/>
    <property type="match status" value="1"/>
</dbReference>
<proteinExistence type="predicted"/>
<dbReference type="Pfam" id="PF13519">
    <property type="entry name" value="VWA_2"/>
    <property type="match status" value="1"/>
</dbReference>
<dbReference type="RefSeq" id="WP_005209613.1">
    <property type="nucleotide sequence ID" value="NZ_KB291596.1"/>
</dbReference>
<dbReference type="PROSITE" id="PS00018">
    <property type="entry name" value="EF_HAND_1"/>
    <property type="match status" value="1"/>
</dbReference>
<dbReference type="InterPro" id="IPR036439">
    <property type="entry name" value="Dockerin_dom_sf"/>
</dbReference>
<dbReference type="Pfam" id="PF00404">
    <property type="entry name" value="Dockerin_1"/>
    <property type="match status" value="1"/>
</dbReference>
<keyword evidence="1" id="KW-0732">Signal</keyword>
<evidence type="ECO:0000259" key="2">
    <source>
        <dbReference type="PROSITE" id="PS50234"/>
    </source>
</evidence>
<dbReference type="SMART" id="SM00327">
    <property type="entry name" value="VWA"/>
    <property type="match status" value="1"/>
</dbReference>
<dbReference type="SUPFAM" id="SSF63446">
    <property type="entry name" value="Type I dockerin domain"/>
    <property type="match status" value="1"/>
</dbReference>
<evidence type="ECO:0000313" key="4">
    <source>
        <dbReference type="EMBL" id="EKY29815.1"/>
    </source>
</evidence>
<feature type="chain" id="PRO_5003957493" evidence="1">
    <location>
        <begin position="29"/>
        <end position="1499"/>
    </location>
</feature>
<dbReference type="Gene3D" id="2.60.120.260">
    <property type="entry name" value="Galactose-binding domain-like"/>
    <property type="match status" value="1"/>
</dbReference>
<dbReference type="CDD" id="cd00198">
    <property type="entry name" value="vWFA"/>
    <property type="match status" value="1"/>
</dbReference>
<dbReference type="Gene3D" id="3.40.50.410">
    <property type="entry name" value="von Willebrand factor, type A domain"/>
    <property type="match status" value="1"/>
</dbReference>
<dbReference type="EMBL" id="AMEZ01000001">
    <property type="protein sequence ID" value="EKY29815.1"/>
    <property type="molecule type" value="Genomic_DNA"/>
</dbReference>
<dbReference type="Gene3D" id="1.10.1330.10">
    <property type="entry name" value="Dockerin domain"/>
    <property type="match status" value="1"/>
</dbReference>
<dbReference type="InterPro" id="IPR002105">
    <property type="entry name" value="Dockerin_1_rpt"/>
</dbReference>
<dbReference type="InterPro" id="IPR016134">
    <property type="entry name" value="Dockerin_dom"/>
</dbReference>
<dbReference type="GO" id="GO:0004553">
    <property type="term" value="F:hydrolase activity, hydrolyzing O-glycosyl compounds"/>
    <property type="evidence" value="ECO:0007669"/>
    <property type="project" value="InterPro"/>
</dbReference>